<dbReference type="InterPro" id="IPR001466">
    <property type="entry name" value="Beta-lactam-related"/>
</dbReference>
<dbReference type="InterPro" id="IPR050789">
    <property type="entry name" value="Diverse_Enzym_Activities"/>
</dbReference>
<dbReference type="PANTHER" id="PTHR43283">
    <property type="entry name" value="BETA-LACTAMASE-RELATED"/>
    <property type="match status" value="1"/>
</dbReference>
<protein>
    <submittedName>
        <fullName evidence="4">Minor tail protein</fullName>
    </submittedName>
</protein>
<evidence type="ECO:0000313" key="5">
    <source>
        <dbReference type="Proteomes" id="UP000278789"/>
    </source>
</evidence>
<dbReference type="GO" id="GO:0016787">
    <property type="term" value="F:hydrolase activity"/>
    <property type="evidence" value="ECO:0007669"/>
    <property type="project" value="UniProtKB-KW"/>
</dbReference>
<dbReference type="InterPro" id="IPR012338">
    <property type="entry name" value="Beta-lactam/transpept-like"/>
</dbReference>
<feature type="region of interest" description="Disordered" evidence="2">
    <location>
        <begin position="27"/>
        <end position="46"/>
    </location>
</feature>
<organism evidence="4 5">
    <name type="scientific">Mycobacterium phage Fowlmouth</name>
    <dbReference type="NCBI Taxonomy" id="2419978"/>
    <lineage>
        <taxon>Viruses</taxon>
        <taxon>Duplodnaviria</taxon>
        <taxon>Heunggongvirae</taxon>
        <taxon>Uroviricota</taxon>
        <taxon>Caudoviricetes</taxon>
        <taxon>Fowlmouthvirus</taxon>
        <taxon>Fowlmouthvirus fowlmouth</taxon>
    </lineage>
</organism>
<gene>
    <name evidence="4" type="primary">25</name>
    <name evidence="4" type="ORF">SEA_FOWLMOUTH_25</name>
</gene>
<dbReference type="PANTHER" id="PTHR43283:SF11">
    <property type="entry name" value="BETA-LACTAMASE-RELATED DOMAIN-CONTAINING PROTEIN"/>
    <property type="match status" value="1"/>
</dbReference>
<reference evidence="4" key="1">
    <citation type="submission" date="2018-09" db="EMBL/GenBank/DDBJ databases">
        <authorList>
            <person name="Bryant B."/>
            <person name="Burch A."/>
            <person name="Dorissaint R."/>
            <person name="Douthitt C."/>
            <person name="Garofalo J."/>
            <person name="Kuiack J."/>
            <person name="Marcillon S."/>
            <person name="Moreno J."/>
            <person name="Norus J."/>
            <person name="Parks M."/>
            <person name="Peroza J."/>
            <person name="Wilse K."/>
            <person name="Wiersma-Koch H."/>
            <person name="D'Elia T."/>
            <person name="Garlena R.A."/>
            <person name="Russell D.A."/>
            <person name="Pope W.H."/>
            <person name="Jacobs-Sera D."/>
            <person name="Hatfull G.F."/>
        </authorList>
    </citation>
    <scope>NUCLEOTIDE SEQUENCE [LARGE SCALE GENOMIC DNA]</scope>
</reference>
<dbReference type="SUPFAM" id="SSF56601">
    <property type="entry name" value="beta-lactamase/transpeptidase-like"/>
    <property type="match status" value="1"/>
</dbReference>
<feature type="domain" description="Beta-lactamase-related" evidence="3">
    <location>
        <begin position="58"/>
        <end position="374"/>
    </location>
</feature>
<proteinExistence type="predicted"/>
<keyword evidence="1" id="KW-0378">Hydrolase</keyword>
<dbReference type="GeneID" id="55611885"/>
<sequence>MPARFKITGLQSNTPVEITARAIDRTGNVSDTTTHDPVSTLEHTSEDPMLPEHEAVIDNIINATMEVSGAPGVIFGMSGPLGRLTKAYGKHANVNRPLTIDDHYRIASSTKLFVSLAFWMQFEQGRISLDDKLSDYVSGIPNGDTITIKNLMDMRSGIADFAQNLLVQIIFTLFPTWGWTDAEKDALGFIKGTPMFQPGTNYHYTNGNTILLGMCLRAVDPQHRHIKTIIQEDILNPLGMTETSWPKDAVIPLPRAADQKVNPELYGAGGAMVSTVTDMLTFGEALRDHVLIGEDTFDFWMNDLSHYWRYAGPFINPPPNYFGYGLFTEITGTWRGHNGIIDGWIHQVGFDTVSGSVLVVSENKLTSKPAVAAGYTVIFHDIAAELLPGSMDDQDIPVPPELQQ</sequence>
<name>A0A3G2KG88_9CAUD</name>
<evidence type="ECO:0000313" key="4">
    <source>
        <dbReference type="EMBL" id="AYN57975.1"/>
    </source>
</evidence>
<dbReference type="KEGG" id="vg:55611885"/>
<keyword evidence="5" id="KW-1185">Reference proteome</keyword>
<dbReference type="Gene3D" id="3.40.710.10">
    <property type="entry name" value="DD-peptidase/beta-lactamase superfamily"/>
    <property type="match status" value="1"/>
</dbReference>
<evidence type="ECO:0000259" key="3">
    <source>
        <dbReference type="Pfam" id="PF00144"/>
    </source>
</evidence>
<evidence type="ECO:0000256" key="2">
    <source>
        <dbReference type="SAM" id="MobiDB-lite"/>
    </source>
</evidence>
<dbReference type="RefSeq" id="YP_009841693.1">
    <property type="nucleotide sequence ID" value="NC_048734.1"/>
</dbReference>
<dbReference type="Pfam" id="PF00144">
    <property type="entry name" value="Beta-lactamase"/>
    <property type="match status" value="1"/>
</dbReference>
<dbReference type="Proteomes" id="UP000278789">
    <property type="component" value="Segment"/>
</dbReference>
<evidence type="ECO:0000256" key="1">
    <source>
        <dbReference type="ARBA" id="ARBA00022801"/>
    </source>
</evidence>
<feature type="compositionally biased region" description="Polar residues" evidence="2">
    <location>
        <begin position="27"/>
        <end position="37"/>
    </location>
</feature>
<accession>A0A3G2KG88</accession>
<dbReference type="EMBL" id="MH834613">
    <property type="protein sequence ID" value="AYN57975.1"/>
    <property type="molecule type" value="Genomic_DNA"/>
</dbReference>